<dbReference type="GO" id="GO:0046677">
    <property type="term" value="P:response to antibiotic"/>
    <property type="evidence" value="ECO:0007669"/>
    <property type="project" value="UniProtKB-KW"/>
</dbReference>
<dbReference type="InterPro" id="IPR000412">
    <property type="entry name" value="ABC_2_transport"/>
</dbReference>
<comment type="subcellular location">
    <subcellularLocation>
        <location evidence="6">Cell membrane</location>
        <topology evidence="6">Multi-pass membrane protein</topology>
    </subcellularLocation>
    <subcellularLocation>
        <location evidence="1">Membrane</location>
        <topology evidence="1">Multi-pass membrane protein</topology>
    </subcellularLocation>
</comment>
<evidence type="ECO:0000256" key="5">
    <source>
        <dbReference type="ARBA" id="ARBA00023251"/>
    </source>
</evidence>
<evidence type="ECO:0000259" key="7">
    <source>
        <dbReference type="PROSITE" id="PS51012"/>
    </source>
</evidence>
<comment type="similarity">
    <text evidence="6">Belongs to the ABC-2 integral membrane protein family.</text>
</comment>
<evidence type="ECO:0000256" key="4">
    <source>
        <dbReference type="ARBA" id="ARBA00023136"/>
    </source>
</evidence>
<dbReference type="Pfam" id="PF01061">
    <property type="entry name" value="ABC2_membrane"/>
    <property type="match status" value="1"/>
</dbReference>
<organism evidence="8 9">
    <name type="scientific">Streptomyces natalensis ATCC 27448</name>
    <dbReference type="NCBI Taxonomy" id="1240678"/>
    <lineage>
        <taxon>Bacteria</taxon>
        <taxon>Bacillati</taxon>
        <taxon>Actinomycetota</taxon>
        <taxon>Actinomycetes</taxon>
        <taxon>Kitasatosporales</taxon>
        <taxon>Streptomycetaceae</taxon>
        <taxon>Streptomyces</taxon>
    </lineage>
</organism>
<evidence type="ECO:0000256" key="1">
    <source>
        <dbReference type="ARBA" id="ARBA00004141"/>
    </source>
</evidence>
<dbReference type="GO" id="GO:0140359">
    <property type="term" value="F:ABC-type transporter activity"/>
    <property type="evidence" value="ECO:0007669"/>
    <property type="project" value="InterPro"/>
</dbReference>
<dbReference type="PANTHER" id="PTHR43229:SF2">
    <property type="entry name" value="NODULATION PROTEIN J"/>
    <property type="match status" value="1"/>
</dbReference>
<dbReference type="PROSITE" id="PS51012">
    <property type="entry name" value="ABC_TM2"/>
    <property type="match status" value="1"/>
</dbReference>
<reference evidence="8 9" key="1">
    <citation type="submission" date="2014-09" db="EMBL/GenBank/DDBJ databases">
        <title>Draft genome sequence of Streptomyces natalensis ATCC 27448, producer of the antifungal pimaricin.</title>
        <authorList>
            <person name="Mendes M.V."/>
            <person name="Beites T."/>
            <person name="Pires S."/>
            <person name="Santos C.L."/>
            <person name="Moradas-Ferreira P."/>
        </authorList>
    </citation>
    <scope>NUCLEOTIDE SEQUENCE [LARGE SCALE GENOMIC DNA]</scope>
    <source>
        <strain evidence="8 9">ATCC 27448</strain>
    </source>
</reference>
<dbReference type="PIRSF" id="PIRSF006648">
    <property type="entry name" value="DrrB"/>
    <property type="match status" value="1"/>
</dbReference>
<dbReference type="InterPro" id="IPR047817">
    <property type="entry name" value="ABC2_TM_bact-type"/>
</dbReference>
<proteinExistence type="inferred from homology"/>
<keyword evidence="6" id="KW-1003">Cell membrane</keyword>
<sequence>MALMSYAMSDSWTMVRRNVRHITRYPSMLLATVVIPALMFLLFVFAFGGVMGKGLVGKDAGTDYVDYLSPGIILLALVMAAMSTSVSVAMDMTKGIINRFRTMAIARTSVLVGHVVGSVVQALVSVVIMLAVALVAGFRPSAGIGGWLAALGLVALLSFALTWIAVAFGLAAKTVESASNTPMLLQLLPFLSSAFVPAESMASGLRWFTEYQPFTPIADTLRGLFLGRPIGNDWIIAIAWCLGIALVGYLWSARLFKRDPQMT</sequence>
<keyword evidence="2 6" id="KW-0812">Transmembrane</keyword>
<keyword evidence="5" id="KW-0046">Antibiotic resistance</keyword>
<dbReference type="PATRIC" id="fig|1240678.4.peg.6614"/>
<dbReference type="PANTHER" id="PTHR43229">
    <property type="entry name" value="NODULATION PROTEIN J"/>
    <property type="match status" value="1"/>
</dbReference>
<feature type="transmembrane region" description="Helical" evidence="6">
    <location>
        <begin position="234"/>
        <end position="252"/>
    </location>
</feature>
<feature type="transmembrane region" description="Helical" evidence="6">
    <location>
        <begin position="144"/>
        <end position="172"/>
    </location>
</feature>
<accession>A0A0D7CFB0</accession>
<dbReference type="RefSeq" id="WP_030066017.1">
    <property type="nucleotide sequence ID" value="NZ_JRKI01000045.1"/>
</dbReference>
<keyword evidence="9" id="KW-1185">Reference proteome</keyword>
<name>A0A0D7CFB0_9ACTN</name>
<keyword evidence="3 6" id="KW-1133">Transmembrane helix</keyword>
<evidence type="ECO:0000313" key="9">
    <source>
        <dbReference type="Proteomes" id="UP000032458"/>
    </source>
</evidence>
<dbReference type="InterPro" id="IPR013525">
    <property type="entry name" value="ABC2_TM"/>
</dbReference>
<evidence type="ECO:0000256" key="3">
    <source>
        <dbReference type="ARBA" id="ARBA00022989"/>
    </source>
</evidence>
<feature type="transmembrane region" description="Helical" evidence="6">
    <location>
        <begin position="184"/>
        <end position="205"/>
    </location>
</feature>
<dbReference type="EMBL" id="JRKI01000045">
    <property type="protein sequence ID" value="KIZ14873.1"/>
    <property type="molecule type" value="Genomic_DNA"/>
</dbReference>
<protein>
    <recommendedName>
        <fullName evidence="6">Transport permease protein</fullName>
    </recommendedName>
</protein>
<dbReference type="AlphaFoldDB" id="A0A0D7CFB0"/>
<comment type="caution">
    <text evidence="6">Lacks conserved residue(s) required for the propagation of feature annotation.</text>
</comment>
<comment type="caution">
    <text evidence="8">The sequence shown here is derived from an EMBL/GenBank/DDBJ whole genome shotgun (WGS) entry which is preliminary data.</text>
</comment>
<keyword evidence="6" id="KW-0813">Transport</keyword>
<evidence type="ECO:0000256" key="2">
    <source>
        <dbReference type="ARBA" id="ARBA00022692"/>
    </source>
</evidence>
<evidence type="ECO:0000256" key="6">
    <source>
        <dbReference type="RuleBase" id="RU361157"/>
    </source>
</evidence>
<evidence type="ECO:0000313" key="8">
    <source>
        <dbReference type="EMBL" id="KIZ14873.1"/>
    </source>
</evidence>
<dbReference type="GO" id="GO:0043190">
    <property type="term" value="C:ATP-binding cassette (ABC) transporter complex"/>
    <property type="evidence" value="ECO:0007669"/>
    <property type="project" value="InterPro"/>
</dbReference>
<keyword evidence="4 6" id="KW-0472">Membrane</keyword>
<feature type="domain" description="ABC transmembrane type-2" evidence="7">
    <location>
        <begin position="27"/>
        <end position="259"/>
    </location>
</feature>
<dbReference type="InterPro" id="IPR051784">
    <property type="entry name" value="Nod_factor_ABC_transporter"/>
</dbReference>
<gene>
    <name evidence="8" type="ORF">SNA_30900</name>
</gene>
<feature type="transmembrane region" description="Helical" evidence="6">
    <location>
        <begin position="68"/>
        <end position="90"/>
    </location>
</feature>
<dbReference type="Proteomes" id="UP000032458">
    <property type="component" value="Unassembled WGS sequence"/>
</dbReference>
<feature type="transmembrane region" description="Helical" evidence="6">
    <location>
        <begin position="111"/>
        <end position="138"/>
    </location>
</feature>